<feature type="domain" description="GBD/FH3" evidence="2">
    <location>
        <begin position="1"/>
        <end position="132"/>
    </location>
</feature>
<dbReference type="Pfam" id="PF24959">
    <property type="entry name" value="FH3_FHOD1-3"/>
    <property type="match status" value="1"/>
</dbReference>
<dbReference type="GO" id="GO:0055003">
    <property type="term" value="P:cardiac myofibril assembly"/>
    <property type="evidence" value="ECO:0007669"/>
    <property type="project" value="TreeGrafter"/>
</dbReference>
<protein>
    <recommendedName>
        <fullName evidence="2">GBD/FH3 domain-containing protein</fullName>
    </recommendedName>
</protein>
<dbReference type="InterPro" id="IPR016024">
    <property type="entry name" value="ARM-type_fold"/>
</dbReference>
<dbReference type="Gene3D" id="1.25.10.10">
    <property type="entry name" value="Leucine-rich Repeat Variant"/>
    <property type="match status" value="1"/>
</dbReference>
<dbReference type="InterPro" id="IPR014768">
    <property type="entry name" value="GBD/FH3_dom"/>
</dbReference>
<dbReference type="GO" id="GO:0051015">
    <property type="term" value="F:actin filament binding"/>
    <property type="evidence" value="ECO:0007669"/>
    <property type="project" value="TreeGrafter"/>
</dbReference>
<dbReference type="GO" id="GO:0045214">
    <property type="term" value="P:sarcomere organization"/>
    <property type="evidence" value="ECO:0007669"/>
    <property type="project" value="TreeGrafter"/>
</dbReference>
<dbReference type="PANTHER" id="PTHR45920">
    <property type="entry name" value="FORMIN HOMOLOGY 2 DOMAIN CONTAINING, ISOFORM I"/>
    <property type="match status" value="1"/>
</dbReference>
<reference evidence="3" key="1">
    <citation type="submission" date="2025-08" db="UniProtKB">
        <authorList>
            <consortium name="Ensembl"/>
        </authorList>
    </citation>
    <scope>IDENTIFICATION</scope>
</reference>
<evidence type="ECO:0000313" key="4">
    <source>
        <dbReference type="Proteomes" id="UP000694406"/>
    </source>
</evidence>
<dbReference type="GeneTree" id="ENSGT00940000154807"/>
<proteinExistence type="predicted"/>
<dbReference type="Proteomes" id="UP000694406">
    <property type="component" value="Unplaced"/>
</dbReference>
<dbReference type="SUPFAM" id="SSF48371">
    <property type="entry name" value="ARM repeat"/>
    <property type="match status" value="1"/>
</dbReference>
<dbReference type="Ensembl" id="ENSLLTT00000008052.1">
    <property type="protein sequence ID" value="ENSLLTP00000007765.1"/>
    <property type="gene ID" value="ENSLLTG00000005886.1"/>
</dbReference>
<dbReference type="PANTHER" id="PTHR45920:SF3">
    <property type="entry name" value="FH1_FH2 DOMAIN-CONTAINING PROTEIN 3"/>
    <property type="match status" value="1"/>
</dbReference>
<dbReference type="GO" id="GO:0005856">
    <property type="term" value="C:cytoskeleton"/>
    <property type="evidence" value="ECO:0007669"/>
    <property type="project" value="TreeGrafter"/>
</dbReference>
<name>A0A8C5RXM8_LATLA</name>
<dbReference type="GO" id="GO:0030866">
    <property type="term" value="P:cortical actin cytoskeleton organization"/>
    <property type="evidence" value="ECO:0007669"/>
    <property type="project" value="TreeGrafter"/>
</dbReference>
<dbReference type="GO" id="GO:0005737">
    <property type="term" value="C:cytoplasm"/>
    <property type="evidence" value="ECO:0007669"/>
    <property type="project" value="TreeGrafter"/>
</dbReference>
<reference evidence="3" key="2">
    <citation type="submission" date="2025-09" db="UniProtKB">
        <authorList>
            <consortium name="Ensembl"/>
        </authorList>
    </citation>
    <scope>IDENTIFICATION</scope>
</reference>
<sequence length="132" mass="15112">MLYVDGMNGLINHNETIQWLYILIGSKFRLVVKTALKLFLVFVEYTESNSSLLTEAVATVDAKRGLKPWSSVMEILEEKDGLDTELLVYAMTLINKTLSGLPDQDSFYDVIDCLEDKDHSWVCFLCLCCQYR</sequence>
<dbReference type="InterPro" id="IPR011989">
    <property type="entry name" value="ARM-like"/>
</dbReference>
<organism evidence="3 4">
    <name type="scientific">Laticauda laticaudata</name>
    <name type="common">Blue-ringed sea krait</name>
    <name type="synonym">Blue-lipped sea krait</name>
    <dbReference type="NCBI Taxonomy" id="8630"/>
    <lineage>
        <taxon>Eukaryota</taxon>
        <taxon>Metazoa</taxon>
        <taxon>Chordata</taxon>
        <taxon>Craniata</taxon>
        <taxon>Vertebrata</taxon>
        <taxon>Euteleostomi</taxon>
        <taxon>Lepidosauria</taxon>
        <taxon>Squamata</taxon>
        <taxon>Bifurcata</taxon>
        <taxon>Unidentata</taxon>
        <taxon>Episquamata</taxon>
        <taxon>Toxicofera</taxon>
        <taxon>Serpentes</taxon>
        <taxon>Colubroidea</taxon>
        <taxon>Elapidae</taxon>
        <taxon>Laticaudinae</taxon>
        <taxon>Laticauda</taxon>
    </lineage>
</organism>
<evidence type="ECO:0000259" key="2">
    <source>
        <dbReference type="PROSITE" id="PS51232"/>
    </source>
</evidence>
<evidence type="ECO:0000313" key="3">
    <source>
        <dbReference type="Ensembl" id="ENSLLTP00000007765.1"/>
    </source>
</evidence>
<accession>A0A8C5RXM8</accession>
<evidence type="ECO:0000256" key="1">
    <source>
        <dbReference type="ARBA" id="ARBA00023203"/>
    </source>
</evidence>
<dbReference type="AlphaFoldDB" id="A0A8C5RXM8"/>
<dbReference type="PROSITE" id="PS51232">
    <property type="entry name" value="GBD_FH3"/>
    <property type="match status" value="1"/>
</dbReference>
<keyword evidence="1" id="KW-0009">Actin-binding</keyword>
<keyword evidence="4" id="KW-1185">Reference proteome</keyword>
<dbReference type="InterPro" id="IPR056771">
    <property type="entry name" value="FH3_FHOD1-3-like"/>
</dbReference>